<evidence type="ECO:0000256" key="2">
    <source>
        <dbReference type="ARBA" id="ARBA00022723"/>
    </source>
</evidence>
<keyword evidence="7" id="KW-0812">Transmembrane</keyword>
<dbReference type="GO" id="GO:0008270">
    <property type="term" value="F:zinc ion binding"/>
    <property type="evidence" value="ECO:0007669"/>
    <property type="project" value="UniProtKB-KW"/>
</dbReference>
<keyword evidence="3" id="KW-0863">Zinc-finger</keyword>
<dbReference type="PANTHER" id="PTHR46481">
    <property type="entry name" value="ZINC FINGER BED DOMAIN-CONTAINING PROTEIN 4"/>
    <property type="match status" value="1"/>
</dbReference>
<dbReference type="PANTHER" id="PTHR46481:SF10">
    <property type="entry name" value="ZINC FINGER BED DOMAIN-CONTAINING PROTEIN 39"/>
    <property type="match status" value="1"/>
</dbReference>
<evidence type="ECO:0000256" key="6">
    <source>
        <dbReference type="SAM" id="MobiDB-lite"/>
    </source>
</evidence>
<evidence type="ECO:0000256" key="5">
    <source>
        <dbReference type="ARBA" id="ARBA00023242"/>
    </source>
</evidence>
<gene>
    <name evidence="9" type="ORF">NQ314_008324</name>
</gene>
<reference evidence="9" key="1">
    <citation type="journal article" date="2023" name="Insect Mol. Biol.">
        <title>Genome sequencing provides insights into the evolution of gene families encoding plant cell wall-degrading enzymes in longhorned beetles.</title>
        <authorList>
            <person name="Shin N.R."/>
            <person name="Okamura Y."/>
            <person name="Kirsch R."/>
            <person name="Pauchet Y."/>
        </authorList>
    </citation>
    <scope>NUCLEOTIDE SEQUENCE</scope>
    <source>
        <strain evidence="9">RBIC_L_NR</strain>
    </source>
</reference>
<feature type="transmembrane region" description="Helical" evidence="7">
    <location>
        <begin position="135"/>
        <end position="153"/>
    </location>
</feature>
<keyword evidence="7" id="KW-0472">Membrane</keyword>
<feature type="domain" description="DUF659" evidence="8">
    <location>
        <begin position="477"/>
        <end position="547"/>
    </location>
</feature>
<organism evidence="9 10">
    <name type="scientific">Rhamnusium bicolor</name>
    <dbReference type="NCBI Taxonomy" id="1586634"/>
    <lineage>
        <taxon>Eukaryota</taxon>
        <taxon>Metazoa</taxon>
        <taxon>Ecdysozoa</taxon>
        <taxon>Arthropoda</taxon>
        <taxon>Hexapoda</taxon>
        <taxon>Insecta</taxon>
        <taxon>Pterygota</taxon>
        <taxon>Neoptera</taxon>
        <taxon>Endopterygota</taxon>
        <taxon>Coleoptera</taxon>
        <taxon>Polyphaga</taxon>
        <taxon>Cucujiformia</taxon>
        <taxon>Chrysomeloidea</taxon>
        <taxon>Cerambycidae</taxon>
        <taxon>Lepturinae</taxon>
        <taxon>Rhagiini</taxon>
        <taxon>Rhamnusium</taxon>
    </lineage>
</organism>
<feature type="transmembrane region" description="Helical" evidence="7">
    <location>
        <begin position="73"/>
        <end position="94"/>
    </location>
</feature>
<evidence type="ECO:0000313" key="10">
    <source>
        <dbReference type="Proteomes" id="UP001162156"/>
    </source>
</evidence>
<keyword evidence="5" id="KW-0539">Nucleus</keyword>
<evidence type="ECO:0000313" key="9">
    <source>
        <dbReference type="EMBL" id="KAJ8948922.1"/>
    </source>
</evidence>
<dbReference type="InterPro" id="IPR012337">
    <property type="entry name" value="RNaseH-like_sf"/>
</dbReference>
<name>A0AAV8YE79_9CUCU</name>
<evidence type="ECO:0000259" key="8">
    <source>
        <dbReference type="Pfam" id="PF04937"/>
    </source>
</evidence>
<dbReference type="GO" id="GO:0005634">
    <property type="term" value="C:nucleus"/>
    <property type="evidence" value="ECO:0007669"/>
    <property type="project" value="UniProtKB-SubCell"/>
</dbReference>
<sequence length="574" mass="66620">MLENTSYPANFFRTNEIIHHIAGLWLYNPEDVSIIRKCVQYFWTFMVYSVAVSFLILEFMIFSETVKDFNKFFSHIGLFFCHCLGILKVGILVLQHGKLTKIIETLQDKNYQYESLGDFKPGQILSDAKKVSNRFSIMLFTIYSSLGISAHISCEVMINSEVNGHYFEGNTTCYDFMPFFFVIPFSADTKEKCEFTFIYMDYSICTYAYFIGCKWFCMFNVQSLDPELNGYDVLFAALLNCLKTQLIILSEAMRTIRQRILKRLNLPENFQIIHDHDLPELEEELFKEINHLIKHLIELLGSVQVDTDVKEDSDYLENEDEAIFTVKNKSWGTTSVNKRSIPNIQESSGPSGLQRKPKEQKLTSFLDHISPDEQSELTKHFCDEIYSSNCALSMFESEKWKKFFEKCRPTFEIPSRKQMSTTYLDMFYEQIKTQVKTQLNDEHTVSIMSDGWSNIRNEGIINYMHKSTLGYSLPQSEFSRIIEEIGVSKVAALVTDNAANMRAAWVELKVTYPTLQTYRCASHTFNLLMKDMESITTLRHHIVTCKDIVEFFKLKHIPNAVLQENKDKEATASL</sequence>
<evidence type="ECO:0000256" key="3">
    <source>
        <dbReference type="ARBA" id="ARBA00022771"/>
    </source>
</evidence>
<feature type="region of interest" description="Disordered" evidence="6">
    <location>
        <begin position="338"/>
        <end position="357"/>
    </location>
</feature>
<dbReference type="AlphaFoldDB" id="A0AAV8YE79"/>
<dbReference type="EMBL" id="JANEYF010002264">
    <property type="protein sequence ID" value="KAJ8948922.1"/>
    <property type="molecule type" value="Genomic_DNA"/>
</dbReference>
<keyword evidence="10" id="KW-1185">Reference proteome</keyword>
<dbReference type="Pfam" id="PF04937">
    <property type="entry name" value="DUF659"/>
    <property type="match status" value="1"/>
</dbReference>
<evidence type="ECO:0000256" key="4">
    <source>
        <dbReference type="ARBA" id="ARBA00022833"/>
    </source>
</evidence>
<dbReference type="SUPFAM" id="SSF53098">
    <property type="entry name" value="Ribonuclease H-like"/>
    <property type="match status" value="1"/>
</dbReference>
<evidence type="ECO:0000256" key="7">
    <source>
        <dbReference type="SAM" id="Phobius"/>
    </source>
</evidence>
<keyword evidence="2" id="KW-0479">Metal-binding</keyword>
<feature type="transmembrane region" description="Helical" evidence="7">
    <location>
        <begin position="41"/>
        <end position="61"/>
    </location>
</feature>
<accession>A0AAV8YE79</accession>
<dbReference type="InterPro" id="IPR052035">
    <property type="entry name" value="ZnF_BED_domain_contain"/>
</dbReference>
<keyword evidence="7" id="KW-1133">Transmembrane helix</keyword>
<keyword evidence="4" id="KW-0862">Zinc</keyword>
<protein>
    <recommendedName>
        <fullName evidence="8">DUF659 domain-containing protein</fullName>
    </recommendedName>
</protein>
<comment type="caution">
    <text evidence="9">The sequence shown here is derived from an EMBL/GenBank/DDBJ whole genome shotgun (WGS) entry which is preliminary data.</text>
</comment>
<proteinExistence type="predicted"/>
<dbReference type="Proteomes" id="UP001162156">
    <property type="component" value="Unassembled WGS sequence"/>
</dbReference>
<evidence type="ECO:0000256" key="1">
    <source>
        <dbReference type="ARBA" id="ARBA00004123"/>
    </source>
</evidence>
<comment type="subcellular location">
    <subcellularLocation>
        <location evidence="1">Nucleus</location>
    </subcellularLocation>
</comment>
<feature type="compositionally biased region" description="Polar residues" evidence="6">
    <location>
        <begin position="338"/>
        <end position="351"/>
    </location>
</feature>
<dbReference type="InterPro" id="IPR007021">
    <property type="entry name" value="DUF659"/>
</dbReference>